<reference evidence="1" key="1">
    <citation type="journal article" date="2014" name="Int. J. Syst. Evol. Microbiol.">
        <title>Complete genome sequence of Corynebacterium casei LMG S-19264T (=DSM 44701T), isolated from a smear-ripened cheese.</title>
        <authorList>
            <consortium name="US DOE Joint Genome Institute (JGI-PGF)"/>
            <person name="Walter F."/>
            <person name="Albersmeier A."/>
            <person name="Kalinowski J."/>
            <person name="Ruckert C."/>
        </authorList>
    </citation>
    <scope>NUCLEOTIDE SEQUENCE</scope>
    <source>
        <strain evidence="1">KCTC 32513</strain>
    </source>
</reference>
<gene>
    <name evidence="1" type="ORF">GCM10009069_26270</name>
</gene>
<accession>A0A8J3CSC9</accession>
<dbReference type="RefSeq" id="WP_189499192.1">
    <property type="nucleotide sequence ID" value="NZ_BMZH01000013.1"/>
</dbReference>
<proteinExistence type="predicted"/>
<dbReference type="EMBL" id="BMZH01000013">
    <property type="protein sequence ID" value="GHB02230.1"/>
    <property type="molecule type" value="Genomic_DNA"/>
</dbReference>
<reference evidence="1" key="2">
    <citation type="submission" date="2020-09" db="EMBL/GenBank/DDBJ databases">
        <authorList>
            <person name="Sun Q."/>
            <person name="Kim S."/>
        </authorList>
    </citation>
    <scope>NUCLEOTIDE SEQUENCE</scope>
    <source>
        <strain evidence="1">KCTC 32513</strain>
    </source>
</reference>
<comment type="caution">
    <text evidence="1">The sequence shown here is derived from an EMBL/GenBank/DDBJ whole genome shotgun (WGS) entry which is preliminary data.</text>
</comment>
<evidence type="ECO:0000313" key="1">
    <source>
        <dbReference type="EMBL" id="GHB02230.1"/>
    </source>
</evidence>
<name>A0A8J3CSC9_9PROT</name>
<dbReference type="AlphaFoldDB" id="A0A8J3CSC9"/>
<sequence length="378" mass="41673">MSASSNQPSRQEILSTIYGTDFEGFLPLWSAKNKQTIFFSSAEFEQYSQTSERLSAREDVYMCMSSQQEDVGPHKRGSIDTAATVFACAADIDISSEKDSGKNYPPDRETALAILDSFPHAYTYRQDSGRGLHVIWVLDDPIRCQNRAERRRAQALSKAFQKKLVAHFKANGFDIDSVGDIMRLIRVPHTLNHNVSPPATVTPLFLDPTVNLAVSDLEGFEETPKKRGNSNDRNLSAPSHARIRAGCGWYNDQTGVNAASSSEPEWYAALGITARCGDADTHAHKYSARHPQYSEDETAAKLERALTEAGPRTCHAIENDLDGASFCSGCPNRDLITSPVQLGYGYEPGNIGPIPIGYLSDGSFILRDQVRDIMLMCP</sequence>
<keyword evidence="2" id="KW-1185">Reference proteome</keyword>
<dbReference type="Proteomes" id="UP000634004">
    <property type="component" value="Unassembled WGS sequence"/>
</dbReference>
<evidence type="ECO:0008006" key="3">
    <source>
        <dbReference type="Google" id="ProtNLM"/>
    </source>
</evidence>
<protein>
    <recommendedName>
        <fullName evidence="3">RepB-like DNA primase domain-containing protein</fullName>
    </recommendedName>
</protein>
<evidence type="ECO:0000313" key="2">
    <source>
        <dbReference type="Proteomes" id="UP000634004"/>
    </source>
</evidence>
<dbReference type="SUPFAM" id="SSF56747">
    <property type="entry name" value="Prim-pol domain"/>
    <property type="match status" value="1"/>
</dbReference>
<organism evidence="1 2">
    <name type="scientific">Algimonas arctica</name>
    <dbReference type="NCBI Taxonomy" id="1479486"/>
    <lineage>
        <taxon>Bacteria</taxon>
        <taxon>Pseudomonadati</taxon>
        <taxon>Pseudomonadota</taxon>
        <taxon>Alphaproteobacteria</taxon>
        <taxon>Maricaulales</taxon>
        <taxon>Robiginitomaculaceae</taxon>
        <taxon>Algimonas</taxon>
    </lineage>
</organism>